<evidence type="ECO:0000313" key="6">
    <source>
        <dbReference type="EMBL" id="GBC97630.1"/>
    </source>
</evidence>
<dbReference type="InterPro" id="IPR003593">
    <property type="entry name" value="AAA+_ATPase"/>
</dbReference>
<accession>A0A2H5X8W0</accession>
<dbReference type="AlphaFoldDB" id="A0A2H5X8W0"/>
<reference evidence="7" key="1">
    <citation type="submission" date="2017-09" db="EMBL/GenBank/DDBJ databases">
        <title>Metaegenomics of thermophilic ammonia-oxidizing enrichment culture.</title>
        <authorList>
            <person name="Kato S."/>
            <person name="Suzuki K."/>
        </authorList>
    </citation>
    <scope>NUCLEOTIDE SEQUENCE [LARGE SCALE GENOMIC DNA]</scope>
</reference>
<dbReference type="GO" id="GO:0005524">
    <property type="term" value="F:ATP binding"/>
    <property type="evidence" value="ECO:0007669"/>
    <property type="project" value="UniProtKB-KW"/>
</dbReference>
<dbReference type="EC" id="3.6.3.-" evidence="6"/>
<comment type="similarity">
    <text evidence="1">Belongs to the ABC transporter superfamily.</text>
</comment>
<keyword evidence="2" id="KW-0813">Transport</keyword>
<keyword evidence="6" id="KW-0378">Hydrolase</keyword>
<dbReference type="SMART" id="SM00382">
    <property type="entry name" value="AAA"/>
    <property type="match status" value="1"/>
</dbReference>
<dbReference type="InterPro" id="IPR003439">
    <property type="entry name" value="ABC_transporter-like_ATP-bd"/>
</dbReference>
<dbReference type="Gene3D" id="3.40.50.300">
    <property type="entry name" value="P-loop containing nucleotide triphosphate hydrolases"/>
    <property type="match status" value="1"/>
</dbReference>
<evidence type="ECO:0000256" key="2">
    <source>
        <dbReference type="ARBA" id="ARBA00022448"/>
    </source>
</evidence>
<evidence type="ECO:0000256" key="4">
    <source>
        <dbReference type="ARBA" id="ARBA00022840"/>
    </source>
</evidence>
<proteinExistence type="inferred from homology"/>
<dbReference type="EMBL" id="BEHT01000001">
    <property type="protein sequence ID" value="GBC97630.1"/>
    <property type="molecule type" value="Genomic_DNA"/>
</dbReference>
<dbReference type="Pfam" id="PF00005">
    <property type="entry name" value="ABC_tran"/>
    <property type="match status" value="1"/>
</dbReference>
<evidence type="ECO:0000259" key="5">
    <source>
        <dbReference type="PROSITE" id="PS50893"/>
    </source>
</evidence>
<dbReference type="Proteomes" id="UP000236173">
    <property type="component" value="Unassembled WGS sequence"/>
</dbReference>
<gene>
    <name evidence="6" type="primary">yxlF_1</name>
    <name evidence="6" type="ORF">HRbin17_00118</name>
</gene>
<comment type="caution">
    <text evidence="6">The sequence shown here is derived from an EMBL/GenBank/DDBJ whole genome shotgun (WGS) entry which is preliminary data.</text>
</comment>
<dbReference type="PANTHER" id="PTHR43335:SF4">
    <property type="entry name" value="ABC TRANSPORTER, ATP-BINDING PROTEIN"/>
    <property type="match status" value="1"/>
</dbReference>
<dbReference type="PANTHER" id="PTHR43335">
    <property type="entry name" value="ABC TRANSPORTER, ATP-BINDING PROTEIN"/>
    <property type="match status" value="1"/>
</dbReference>
<dbReference type="GO" id="GO:0016887">
    <property type="term" value="F:ATP hydrolysis activity"/>
    <property type="evidence" value="ECO:0007669"/>
    <property type="project" value="InterPro"/>
</dbReference>
<protein>
    <submittedName>
        <fullName evidence="6">Putative ABC transporter ATP-binding protein YxlF</fullName>
        <ecNumber evidence="6">3.6.3.-</ecNumber>
    </submittedName>
</protein>
<dbReference type="CDD" id="cd03230">
    <property type="entry name" value="ABC_DR_subfamily_A"/>
    <property type="match status" value="1"/>
</dbReference>
<keyword evidence="3" id="KW-0547">Nucleotide-binding</keyword>
<dbReference type="InterPro" id="IPR027417">
    <property type="entry name" value="P-loop_NTPase"/>
</dbReference>
<dbReference type="PROSITE" id="PS50893">
    <property type="entry name" value="ABC_TRANSPORTER_2"/>
    <property type="match status" value="1"/>
</dbReference>
<keyword evidence="4 6" id="KW-0067">ATP-binding</keyword>
<evidence type="ECO:0000256" key="3">
    <source>
        <dbReference type="ARBA" id="ARBA00022741"/>
    </source>
</evidence>
<sequence length="306" mass="34309">MIEVSGLTKFYGEVRALDNVTFDVRKGEILGFLGPNGAGKTTTMRILTGYISPTAGTVKVGGYDAVENALEVRRITGYLPETVPLYSEMRVREYLGYMARVRGVPRKRLRDRVDYVMARCGLTEVADRIVGHLSKGYRQRVGIAQAIVHDPQVLILDEPTIGLDPVQVREVRQLIKSMAGERTIILSTHILPEVSMTCERVLIIHKGRIVAEDTPEGLSRRLRQSERVLVRLARPPSQPLSALGQLEGVMRVEHVGDNLFALEAPAGRDIREQVAEFVVRNGWGLLELRREEMTLEDIFVNLVTRE</sequence>
<dbReference type="SUPFAM" id="SSF52540">
    <property type="entry name" value="P-loop containing nucleoside triphosphate hydrolases"/>
    <property type="match status" value="1"/>
</dbReference>
<feature type="domain" description="ABC transporter" evidence="5">
    <location>
        <begin position="2"/>
        <end position="231"/>
    </location>
</feature>
<evidence type="ECO:0000313" key="7">
    <source>
        <dbReference type="Proteomes" id="UP000236173"/>
    </source>
</evidence>
<evidence type="ECO:0000256" key="1">
    <source>
        <dbReference type="ARBA" id="ARBA00005417"/>
    </source>
</evidence>
<organism evidence="6 7">
    <name type="scientific">Candidatus Fervidibacter japonicus</name>
    <dbReference type="NCBI Taxonomy" id="2035412"/>
    <lineage>
        <taxon>Bacteria</taxon>
        <taxon>Candidatus Fervidibacterota</taxon>
        <taxon>Candidatus Fervidibacter</taxon>
    </lineage>
</organism>
<name>A0A2H5X8W0_9BACT</name>